<feature type="region of interest" description="Disordered" evidence="1">
    <location>
        <begin position="1"/>
        <end position="21"/>
    </location>
</feature>
<proteinExistence type="predicted"/>
<evidence type="ECO:0008006" key="4">
    <source>
        <dbReference type="Google" id="ProtNLM"/>
    </source>
</evidence>
<protein>
    <recommendedName>
        <fullName evidence="4">4'-phosphopantetheinyl transferase</fullName>
    </recommendedName>
</protein>
<sequence length="223" mass="24786">MTTTLLPRVAQPGPGVSHVDTDRPIECIITHHPHMPRDRGGHATSVSGRYLLRQAAELMLGTDPAHCPVVDPSRRWYWPGIILHGSVSHVPGWSLTTLSTGGHIGADIQDFRERPGAMAFIGDLVKLSRSASLREFAECEAVVKVSELTKETFGHVRLPEWTPGWRHVFEDYWVWSLEMHGMGVIALASDLPRAIRWWRCDADARGRLQALRPISSLGPGRPS</sequence>
<organism evidence="2 3">
    <name type="scientific">Cutibacterium avidum</name>
    <dbReference type="NCBI Taxonomy" id="33010"/>
    <lineage>
        <taxon>Bacteria</taxon>
        <taxon>Bacillati</taxon>
        <taxon>Actinomycetota</taxon>
        <taxon>Actinomycetes</taxon>
        <taxon>Propionibacteriales</taxon>
        <taxon>Propionibacteriaceae</taxon>
        <taxon>Cutibacterium</taxon>
    </lineage>
</organism>
<reference evidence="2" key="1">
    <citation type="submission" date="2024-02" db="EMBL/GenBank/DDBJ databases">
        <title>Bacterial skin colonization with Propionibacterium avidum as a risk factor for Periprosthetic Joint Infections - a single-center prospective study.</title>
        <authorList>
            <person name="Achermann Y."/>
        </authorList>
    </citation>
    <scope>NUCLEOTIDE SEQUENCE</scope>
    <source>
        <strain evidence="2">PAVI-2017310195</strain>
    </source>
</reference>
<comment type="caution">
    <text evidence="2">The sequence shown here is derived from an EMBL/GenBank/DDBJ whole genome shotgun (WGS) entry which is preliminary data.</text>
</comment>
<evidence type="ECO:0000313" key="2">
    <source>
        <dbReference type="EMBL" id="MEH1546732.1"/>
    </source>
</evidence>
<name>A0AB35XL32_9ACTN</name>
<accession>A0AB35XL32</accession>
<dbReference type="EMBL" id="JBAKUA010000008">
    <property type="protein sequence ID" value="MEH1546732.1"/>
    <property type="molecule type" value="Genomic_DNA"/>
</dbReference>
<dbReference type="Proteomes" id="UP001309299">
    <property type="component" value="Unassembled WGS sequence"/>
</dbReference>
<dbReference type="AlphaFoldDB" id="A0AB35XL32"/>
<evidence type="ECO:0000256" key="1">
    <source>
        <dbReference type="SAM" id="MobiDB-lite"/>
    </source>
</evidence>
<dbReference type="RefSeq" id="WP_334353324.1">
    <property type="nucleotide sequence ID" value="NZ_JBAKUA010000008.1"/>
</dbReference>
<gene>
    <name evidence="2" type="ORF">V7F78_06875</name>
</gene>
<evidence type="ECO:0000313" key="3">
    <source>
        <dbReference type="Proteomes" id="UP001309299"/>
    </source>
</evidence>